<feature type="domain" description="Acyltransferase 3" evidence="2">
    <location>
        <begin position="15"/>
        <end position="324"/>
    </location>
</feature>
<dbReference type="InterPro" id="IPR002656">
    <property type="entry name" value="Acyl_transf_3_dom"/>
</dbReference>
<dbReference type="STRING" id="1216970.GCA_001570985_01094"/>
<protein>
    <submittedName>
        <fullName evidence="3">Acyltransferase</fullName>
    </submittedName>
</protein>
<dbReference type="PANTHER" id="PTHR23028">
    <property type="entry name" value="ACETYLTRANSFERASE"/>
    <property type="match status" value="1"/>
</dbReference>
<dbReference type="Proteomes" id="UP000290408">
    <property type="component" value="Chromosome"/>
</dbReference>
<dbReference type="GO" id="GO:0016020">
    <property type="term" value="C:membrane"/>
    <property type="evidence" value="ECO:0007669"/>
    <property type="project" value="TreeGrafter"/>
</dbReference>
<keyword evidence="1" id="KW-0812">Transmembrane</keyword>
<keyword evidence="4" id="KW-1185">Reference proteome</keyword>
<feature type="transmembrane region" description="Helical" evidence="1">
    <location>
        <begin position="20"/>
        <end position="41"/>
    </location>
</feature>
<evidence type="ECO:0000256" key="1">
    <source>
        <dbReference type="SAM" id="Phobius"/>
    </source>
</evidence>
<organism evidence="3 4">
    <name type="scientific">Janibacter limosus</name>
    <dbReference type="NCBI Taxonomy" id="53458"/>
    <lineage>
        <taxon>Bacteria</taxon>
        <taxon>Bacillati</taxon>
        <taxon>Actinomycetota</taxon>
        <taxon>Actinomycetes</taxon>
        <taxon>Micrococcales</taxon>
        <taxon>Intrasporangiaceae</taxon>
        <taxon>Janibacter</taxon>
    </lineage>
</organism>
<dbReference type="AlphaFoldDB" id="A0A4P6MU41"/>
<proteinExistence type="predicted"/>
<dbReference type="OrthoDB" id="9796461at2"/>
<dbReference type="GO" id="GO:0009103">
    <property type="term" value="P:lipopolysaccharide biosynthetic process"/>
    <property type="evidence" value="ECO:0007669"/>
    <property type="project" value="TreeGrafter"/>
</dbReference>
<name>A0A4P6MU41_9MICO</name>
<feature type="transmembrane region" description="Helical" evidence="1">
    <location>
        <begin position="200"/>
        <end position="222"/>
    </location>
</feature>
<keyword evidence="1" id="KW-0472">Membrane</keyword>
<feature type="transmembrane region" description="Helical" evidence="1">
    <location>
        <begin position="229"/>
        <end position="247"/>
    </location>
</feature>
<feature type="transmembrane region" description="Helical" evidence="1">
    <location>
        <begin position="149"/>
        <end position="168"/>
    </location>
</feature>
<sequence length="371" mass="38964">MSSPSLGTALSGRDNSLNAVRLGLAAAVILAHAWPLGGYGASAWERLGTIGVAGFFALSGFLIAGSRMRSDFRPYLARRARRIFPGFWGVLLMTGFVFAPIGAVIGGGGWDPAQSLSYVVDNATLVMTHPSIGATLSGAPNPGMWNGSLWTLMYEFAAYLLCGAALGIGWVRRHLAVSAAAVVIVLPVIAVAVGELSGPAHMLTSALRLFPFFAAGVLAHALRDRLRTTTPVAALAVAAVISLAVTSEQLLNVLGPIPVAYALLHIGATWKTSIAAKEDHSYGLYVYGWPVQQLLGMAGLGALVPAPVFAVVSFACVLPLAIASWRLVERPAMRLPLPSLPARPSGDLHPADLPVHVREHVDHRAAFAAHR</sequence>
<keyword evidence="3" id="KW-0808">Transferase</keyword>
<evidence type="ECO:0000259" key="2">
    <source>
        <dbReference type="Pfam" id="PF01757"/>
    </source>
</evidence>
<keyword evidence="3" id="KW-0012">Acyltransferase</keyword>
<dbReference type="RefSeq" id="WP_130630454.1">
    <property type="nucleotide sequence ID" value="NZ_CP036164.1"/>
</dbReference>
<feature type="transmembrane region" description="Helical" evidence="1">
    <location>
        <begin position="86"/>
        <end position="110"/>
    </location>
</feature>
<dbReference type="KEGG" id="jli:EXU32_13990"/>
<feature type="transmembrane region" description="Helical" evidence="1">
    <location>
        <begin position="47"/>
        <end position="65"/>
    </location>
</feature>
<evidence type="ECO:0000313" key="3">
    <source>
        <dbReference type="EMBL" id="QBF47261.1"/>
    </source>
</evidence>
<feature type="transmembrane region" description="Helical" evidence="1">
    <location>
        <begin position="308"/>
        <end position="328"/>
    </location>
</feature>
<dbReference type="Pfam" id="PF01757">
    <property type="entry name" value="Acyl_transf_3"/>
    <property type="match status" value="1"/>
</dbReference>
<dbReference type="InterPro" id="IPR050879">
    <property type="entry name" value="Acyltransferase_3"/>
</dbReference>
<evidence type="ECO:0000313" key="4">
    <source>
        <dbReference type="Proteomes" id="UP000290408"/>
    </source>
</evidence>
<dbReference type="PANTHER" id="PTHR23028:SF53">
    <property type="entry name" value="ACYL_TRANSF_3 DOMAIN-CONTAINING PROTEIN"/>
    <property type="match status" value="1"/>
</dbReference>
<gene>
    <name evidence="3" type="ORF">EXU32_13990</name>
</gene>
<dbReference type="EMBL" id="CP036164">
    <property type="protein sequence ID" value="QBF47261.1"/>
    <property type="molecule type" value="Genomic_DNA"/>
</dbReference>
<feature type="transmembrane region" description="Helical" evidence="1">
    <location>
        <begin position="175"/>
        <end position="194"/>
    </location>
</feature>
<dbReference type="GO" id="GO:0016747">
    <property type="term" value="F:acyltransferase activity, transferring groups other than amino-acyl groups"/>
    <property type="evidence" value="ECO:0007669"/>
    <property type="project" value="InterPro"/>
</dbReference>
<keyword evidence="1" id="KW-1133">Transmembrane helix</keyword>
<reference evidence="3 4" key="1">
    <citation type="submission" date="2019-02" db="EMBL/GenBank/DDBJ databases">
        <title>Genomic data mining of an Antarctic deep-sea actinobacterium, Janibacterlimosus P3-3-X1.</title>
        <authorList>
            <person name="Liao L."/>
            <person name="Chen B."/>
        </authorList>
    </citation>
    <scope>NUCLEOTIDE SEQUENCE [LARGE SCALE GENOMIC DNA]</scope>
    <source>
        <strain evidence="3 4">P3-3-X1</strain>
    </source>
</reference>
<accession>A0A4P6MU41</accession>